<keyword evidence="1" id="KW-0812">Transmembrane</keyword>
<keyword evidence="1" id="KW-1133">Transmembrane helix</keyword>
<dbReference type="EMBL" id="JAUFQS010000006">
    <property type="protein sequence ID" value="MDN3687469.1"/>
    <property type="molecule type" value="Genomic_DNA"/>
</dbReference>
<keyword evidence="1" id="KW-0472">Membrane</keyword>
<accession>A0ABT8C3Y4</accession>
<dbReference type="InterPro" id="IPR005625">
    <property type="entry name" value="PepSY-ass_TM"/>
</dbReference>
<dbReference type="Proteomes" id="UP001236663">
    <property type="component" value="Unassembled WGS sequence"/>
</dbReference>
<comment type="caution">
    <text evidence="2">The sequence shown here is derived from an EMBL/GenBank/DDBJ whole genome shotgun (WGS) entry which is preliminary data.</text>
</comment>
<reference evidence="3" key="1">
    <citation type="journal article" date="2019" name="Int. J. Syst. Evol. Microbiol.">
        <title>The Global Catalogue of Microorganisms (GCM) 10K type strain sequencing project: providing services to taxonomists for standard genome sequencing and annotation.</title>
        <authorList>
            <consortium name="The Broad Institute Genomics Platform"/>
            <consortium name="The Broad Institute Genome Sequencing Center for Infectious Disease"/>
            <person name="Wu L."/>
            <person name="Ma J."/>
        </authorList>
    </citation>
    <scope>NUCLEOTIDE SEQUENCE [LARGE SCALE GENOMIC DNA]</scope>
    <source>
        <strain evidence="3">CECT 7706</strain>
    </source>
</reference>
<sequence>MTYKGEYSIRFPQKGGTEISINKKRAGFFALAASDRIVLDAGTKVVKEVVIFRDQPFNQRVSRSIKALHVGDVYGSFSKLLYFISCLIATSLPVTGTLIWINKMKKPRKKKKREVFTAATP</sequence>
<dbReference type="Pfam" id="PF03929">
    <property type="entry name" value="PepSY_TM"/>
    <property type="match status" value="1"/>
</dbReference>
<name>A0ABT8C3Y4_9BACT</name>
<protein>
    <submittedName>
        <fullName evidence="2">PepSY-associated TM helix domain-containing protein</fullName>
    </submittedName>
</protein>
<dbReference type="RefSeq" id="WP_240459295.1">
    <property type="nucleotide sequence ID" value="NZ_JAUFQS010000006.1"/>
</dbReference>
<proteinExistence type="predicted"/>
<dbReference type="PANTHER" id="PTHR34219">
    <property type="entry name" value="IRON-REGULATED INNER MEMBRANE PROTEIN-RELATED"/>
    <property type="match status" value="1"/>
</dbReference>
<keyword evidence="3" id="KW-1185">Reference proteome</keyword>
<feature type="transmembrane region" description="Helical" evidence="1">
    <location>
        <begin position="80"/>
        <end position="101"/>
    </location>
</feature>
<evidence type="ECO:0000313" key="3">
    <source>
        <dbReference type="Proteomes" id="UP001236663"/>
    </source>
</evidence>
<dbReference type="PANTHER" id="PTHR34219:SF3">
    <property type="entry name" value="BLL7967 PROTEIN"/>
    <property type="match status" value="1"/>
</dbReference>
<gene>
    <name evidence="2" type="ORF">QWZ15_06500</name>
</gene>
<evidence type="ECO:0000256" key="1">
    <source>
        <dbReference type="SAM" id="Phobius"/>
    </source>
</evidence>
<evidence type="ECO:0000313" key="2">
    <source>
        <dbReference type="EMBL" id="MDN3687469.1"/>
    </source>
</evidence>
<organism evidence="2 3">
    <name type="scientific">Cyclobacterium jeungdonense</name>
    <dbReference type="NCBI Taxonomy" id="708087"/>
    <lineage>
        <taxon>Bacteria</taxon>
        <taxon>Pseudomonadati</taxon>
        <taxon>Bacteroidota</taxon>
        <taxon>Cytophagia</taxon>
        <taxon>Cytophagales</taxon>
        <taxon>Cyclobacteriaceae</taxon>
        <taxon>Cyclobacterium</taxon>
    </lineage>
</organism>